<dbReference type="PANTHER" id="PTHR12692:SF3">
    <property type="entry name" value="DOLICHYL-DIPHOSPHOOLIGOSACCHARIDE--PROTEIN GLYCOSYLTRANSFERASE SUBUNIT OST6"/>
    <property type="match status" value="1"/>
</dbReference>
<feature type="transmembrane region" description="Helical" evidence="5">
    <location>
        <begin position="292"/>
        <end position="314"/>
    </location>
</feature>
<dbReference type="GeneID" id="76152750"/>
<evidence type="ECO:0000256" key="4">
    <source>
        <dbReference type="ARBA" id="ARBA00023136"/>
    </source>
</evidence>
<keyword evidence="4 5" id="KW-0472">Membrane</keyword>
<dbReference type="Proteomes" id="UP001204833">
    <property type="component" value="Unassembled WGS sequence"/>
</dbReference>
<feature type="signal peptide" evidence="6">
    <location>
        <begin position="1"/>
        <end position="30"/>
    </location>
</feature>
<accession>A0AAD5FWP6</accession>
<dbReference type="RefSeq" id="XP_051606840.1">
    <property type="nucleotide sequence ID" value="XM_051754244.1"/>
</dbReference>
<name>A0AAD5FWP6_9ASCO</name>
<comment type="caution">
    <text evidence="7">The sequence shown here is derived from an EMBL/GenBank/DDBJ whole genome shotgun (WGS) entry which is preliminary data.</text>
</comment>
<feature type="chain" id="PRO_5042264829" evidence="6">
    <location>
        <begin position="31"/>
        <end position="370"/>
    </location>
</feature>
<dbReference type="EMBL" id="JAIHNG010000163">
    <property type="protein sequence ID" value="KAI5949496.1"/>
    <property type="molecule type" value="Genomic_DNA"/>
</dbReference>
<evidence type="ECO:0000256" key="5">
    <source>
        <dbReference type="SAM" id="Phobius"/>
    </source>
</evidence>
<dbReference type="Gene3D" id="3.40.30.10">
    <property type="entry name" value="Glutaredoxin"/>
    <property type="match status" value="1"/>
</dbReference>
<evidence type="ECO:0000313" key="7">
    <source>
        <dbReference type="EMBL" id="KAI5949496.1"/>
    </source>
</evidence>
<proteinExistence type="predicted"/>
<evidence type="ECO:0000256" key="2">
    <source>
        <dbReference type="ARBA" id="ARBA00022692"/>
    </source>
</evidence>
<evidence type="ECO:0000256" key="1">
    <source>
        <dbReference type="ARBA" id="ARBA00004141"/>
    </source>
</evidence>
<dbReference type="GO" id="GO:0018279">
    <property type="term" value="P:protein N-linked glycosylation via asparagine"/>
    <property type="evidence" value="ECO:0007669"/>
    <property type="project" value="TreeGrafter"/>
</dbReference>
<dbReference type="InterPro" id="IPR021149">
    <property type="entry name" value="OligosaccharylTrfase_OST3/OST6"/>
</dbReference>
<organism evidence="7 8">
    <name type="scientific">Candida theae</name>
    <dbReference type="NCBI Taxonomy" id="1198502"/>
    <lineage>
        <taxon>Eukaryota</taxon>
        <taxon>Fungi</taxon>
        <taxon>Dikarya</taxon>
        <taxon>Ascomycota</taxon>
        <taxon>Saccharomycotina</taxon>
        <taxon>Pichiomycetes</taxon>
        <taxon>Debaryomycetaceae</taxon>
        <taxon>Candida/Lodderomyces clade</taxon>
        <taxon>Candida</taxon>
    </lineage>
</organism>
<keyword evidence="6" id="KW-0732">Signal</keyword>
<gene>
    <name evidence="7" type="ORF">KGF57_004706</name>
</gene>
<dbReference type="AlphaFoldDB" id="A0AAD5FWP6"/>
<protein>
    <submittedName>
        <fullName evidence="7">OST6</fullName>
    </submittedName>
</protein>
<keyword evidence="3 5" id="KW-1133">Transmembrane helix</keyword>
<feature type="transmembrane region" description="Helical" evidence="5">
    <location>
        <begin position="209"/>
        <end position="228"/>
    </location>
</feature>
<feature type="transmembrane region" description="Helical" evidence="5">
    <location>
        <begin position="244"/>
        <end position="264"/>
    </location>
</feature>
<evidence type="ECO:0000313" key="8">
    <source>
        <dbReference type="Proteomes" id="UP001204833"/>
    </source>
</evidence>
<comment type="subcellular location">
    <subcellularLocation>
        <location evidence="1">Membrane</location>
        <topology evidence="1">Multi-pass membrane protein</topology>
    </subcellularLocation>
</comment>
<evidence type="ECO:0000256" key="3">
    <source>
        <dbReference type="ARBA" id="ARBA00022989"/>
    </source>
</evidence>
<evidence type="ECO:0000256" key="6">
    <source>
        <dbReference type="SAM" id="SignalP"/>
    </source>
</evidence>
<keyword evidence="8" id="KW-1185">Reference proteome</keyword>
<dbReference type="PANTHER" id="PTHR12692">
    <property type="entry name" value="DOLICHYL-DIPHOSPHOOLIGOSACCHARIDE--PROTEIN GLYCOSYLTRANSFERASE-RELATED"/>
    <property type="match status" value="1"/>
</dbReference>
<sequence>MGRISLLPSLWIILSFSFVLLSFCPQPILAHDHNNDNSNASNQEQIIVDIHNGDLAQLHGHRNYYTVLIFTSSDPAHDCQPCQQVVPMVEQVTTTYLARYLTSETLAMKFYKIDLADISNAGVFRELEMNDIPHIWLVPPSPSSGREDDTVESVFDSPFMEYPLRKASLEVQVVEFAKFLSEVLMIDLHVVERTTINSNGGGAGSSSQSGLSTFAKTFIITFTIVALLKKKGPSFLSTTSRSTIMCYFAITIILFCIGGSQFTLQRQSPLFTKDEASGVLVFISEGSMHYQYAIEIFIVGLNYASLAASVIILIKLGNYQVTETSFIKDEKLRAWLIVLVSVAVYWLYSCLTSILLKKDPGYPYPLAKLF</sequence>
<dbReference type="Pfam" id="PF04756">
    <property type="entry name" value="OST3_OST6"/>
    <property type="match status" value="1"/>
</dbReference>
<keyword evidence="2 5" id="KW-0812">Transmembrane</keyword>
<reference evidence="7 8" key="1">
    <citation type="journal article" date="2022" name="DNA Res.">
        <title>Genome analysis of five recently described species of the CUG-Ser clade uncovers Candida theae as a new hybrid lineage with pathogenic potential in the Candida parapsilosis species complex.</title>
        <authorList>
            <person name="Mixao V."/>
            <person name="Del Olmo V."/>
            <person name="Hegedusova E."/>
            <person name="Saus E."/>
            <person name="Pryszcz L."/>
            <person name="Cillingova A."/>
            <person name="Nosek J."/>
            <person name="Gabaldon T."/>
        </authorList>
    </citation>
    <scope>NUCLEOTIDE SEQUENCE [LARGE SCALE GENOMIC DNA]</scope>
    <source>
        <strain evidence="7 8">CBS 12239</strain>
    </source>
</reference>
<feature type="transmembrane region" description="Helical" evidence="5">
    <location>
        <begin position="334"/>
        <end position="356"/>
    </location>
</feature>
<dbReference type="GO" id="GO:0008250">
    <property type="term" value="C:oligosaccharyltransferase complex"/>
    <property type="evidence" value="ECO:0007669"/>
    <property type="project" value="TreeGrafter"/>
</dbReference>